<protein>
    <submittedName>
        <fullName evidence="1">Uncharacterized protein</fullName>
    </submittedName>
</protein>
<evidence type="ECO:0000313" key="2">
    <source>
        <dbReference type="Proteomes" id="UP001162060"/>
    </source>
</evidence>
<dbReference type="Proteomes" id="UP001162060">
    <property type="component" value="Unassembled WGS sequence"/>
</dbReference>
<sequence>MSPNTVGAKYVRNDGNYFAWEFNARMKLAKKGLLNHIDATKAPRGYDANASFYKVNDIQAFANVCTMISPSLQSMVRDAATTAEAWGF</sequence>
<comment type="caution">
    <text evidence="1">The sequence shown here is derived from an EMBL/GenBank/DDBJ whole genome shotgun (WGS) entry which is preliminary data.</text>
</comment>
<gene>
    <name evidence="1" type="ORF">PM001_LOCUS25944</name>
</gene>
<organism evidence="1 2">
    <name type="scientific">Peronospora matthiolae</name>
    <dbReference type="NCBI Taxonomy" id="2874970"/>
    <lineage>
        <taxon>Eukaryota</taxon>
        <taxon>Sar</taxon>
        <taxon>Stramenopiles</taxon>
        <taxon>Oomycota</taxon>
        <taxon>Peronosporomycetes</taxon>
        <taxon>Peronosporales</taxon>
        <taxon>Peronosporaceae</taxon>
        <taxon>Peronospora</taxon>
    </lineage>
</organism>
<evidence type="ECO:0000313" key="1">
    <source>
        <dbReference type="EMBL" id="CAK7940794.1"/>
    </source>
</evidence>
<proteinExistence type="predicted"/>
<dbReference type="EMBL" id="CAKLBY020000259">
    <property type="protein sequence ID" value="CAK7940794.1"/>
    <property type="molecule type" value="Genomic_DNA"/>
</dbReference>
<dbReference type="AlphaFoldDB" id="A0AAV1V1N1"/>
<reference evidence="1" key="1">
    <citation type="submission" date="2024-01" db="EMBL/GenBank/DDBJ databases">
        <authorList>
            <person name="Webb A."/>
        </authorList>
    </citation>
    <scope>NUCLEOTIDE SEQUENCE</scope>
    <source>
        <strain evidence="1">Pm1</strain>
    </source>
</reference>
<accession>A0AAV1V1N1</accession>
<name>A0AAV1V1N1_9STRA</name>